<proteinExistence type="predicted"/>
<dbReference type="EMBL" id="JBGBZN010000001">
    <property type="protein sequence ID" value="MEY9467658.1"/>
    <property type="molecule type" value="Genomic_DNA"/>
</dbReference>
<comment type="caution">
    <text evidence="1">The sequence shown here is derived from an EMBL/GenBank/DDBJ whole genome shotgun (WGS) entry which is preliminary data.</text>
</comment>
<dbReference type="RefSeq" id="WP_338107461.1">
    <property type="nucleotide sequence ID" value="NZ_JBGBYD010000001.1"/>
</dbReference>
<name>A0ABV4G6X2_9BRAD</name>
<gene>
    <name evidence="1" type="ORF">ABH992_000057</name>
</gene>
<sequence length="66" mass="7398">MESRGSDPSTRLSEISRGAEWEFYVKENGRRVGVVRATHNGHKYIKTTADDIQPDNVLPLLAECPV</sequence>
<accession>A0ABV4G6X2</accession>
<keyword evidence="2" id="KW-1185">Reference proteome</keyword>
<evidence type="ECO:0008006" key="3">
    <source>
        <dbReference type="Google" id="ProtNLM"/>
    </source>
</evidence>
<dbReference type="Proteomes" id="UP001565474">
    <property type="component" value="Unassembled WGS sequence"/>
</dbReference>
<dbReference type="Pfam" id="PF13031">
    <property type="entry name" value="DUF3892"/>
    <property type="match status" value="1"/>
</dbReference>
<protein>
    <recommendedName>
        <fullName evidence="3">DUF3892 domain-containing protein</fullName>
    </recommendedName>
</protein>
<organism evidence="1 2">
    <name type="scientific">Bradyrhizobium yuanmingense</name>
    <dbReference type="NCBI Taxonomy" id="108015"/>
    <lineage>
        <taxon>Bacteria</taxon>
        <taxon>Pseudomonadati</taxon>
        <taxon>Pseudomonadota</taxon>
        <taxon>Alphaproteobacteria</taxon>
        <taxon>Hyphomicrobiales</taxon>
        <taxon>Nitrobacteraceae</taxon>
        <taxon>Bradyrhizobium</taxon>
    </lineage>
</organism>
<evidence type="ECO:0000313" key="1">
    <source>
        <dbReference type="EMBL" id="MEY9467658.1"/>
    </source>
</evidence>
<evidence type="ECO:0000313" key="2">
    <source>
        <dbReference type="Proteomes" id="UP001565474"/>
    </source>
</evidence>
<dbReference type="InterPro" id="IPR024997">
    <property type="entry name" value="DUF3892"/>
</dbReference>
<reference evidence="1 2" key="1">
    <citation type="submission" date="2024-07" db="EMBL/GenBank/DDBJ databases">
        <title>Genomic Encyclopedia of Type Strains, Phase V (KMG-V): Genome sequencing to study the core and pangenomes of soil and plant-associated prokaryotes.</title>
        <authorList>
            <person name="Whitman W."/>
        </authorList>
    </citation>
    <scope>NUCLEOTIDE SEQUENCE [LARGE SCALE GENOMIC DNA]</scope>
    <source>
        <strain evidence="1 2">USDA 222</strain>
    </source>
</reference>